<keyword evidence="2" id="KW-0223">Dioxygenase</keyword>
<dbReference type="GO" id="GO:0051213">
    <property type="term" value="F:dioxygenase activity"/>
    <property type="evidence" value="ECO:0007669"/>
    <property type="project" value="UniProtKB-KW"/>
</dbReference>
<keyword evidence="2" id="KW-0560">Oxidoreductase</keyword>
<protein>
    <submittedName>
        <fullName evidence="2">Quercetin dioxygenase-like cupin family protein</fullName>
    </submittedName>
</protein>
<comment type="caution">
    <text evidence="2">The sequence shown here is derived from an EMBL/GenBank/DDBJ whole genome shotgun (WGS) entry which is preliminary data.</text>
</comment>
<dbReference type="Proteomes" id="UP000540506">
    <property type="component" value="Unassembled WGS sequence"/>
</dbReference>
<dbReference type="RefSeq" id="WP_184935348.1">
    <property type="nucleotide sequence ID" value="NZ_JACHJV010000001.1"/>
</dbReference>
<gene>
    <name evidence="2" type="ORF">FHR34_002306</name>
</gene>
<evidence type="ECO:0000313" key="2">
    <source>
        <dbReference type="EMBL" id="MBB4923313.1"/>
    </source>
</evidence>
<dbReference type="AlphaFoldDB" id="A0A7W7R0R7"/>
<organism evidence="2 3">
    <name type="scientific">Kitasatospora kifunensis</name>
    <name type="common">Streptomyces kifunensis</name>
    <dbReference type="NCBI Taxonomy" id="58351"/>
    <lineage>
        <taxon>Bacteria</taxon>
        <taxon>Bacillati</taxon>
        <taxon>Actinomycetota</taxon>
        <taxon>Actinomycetes</taxon>
        <taxon>Kitasatosporales</taxon>
        <taxon>Streptomycetaceae</taxon>
        <taxon>Kitasatospora</taxon>
    </lineage>
</organism>
<proteinExistence type="predicted"/>
<name>A0A7W7R0R7_KITKI</name>
<dbReference type="InterPro" id="IPR013096">
    <property type="entry name" value="Cupin_2"/>
</dbReference>
<accession>A0A7W7R0R7</accession>
<reference evidence="2 3" key="1">
    <citation type="submission" date="2020-08" db="EMBL/GenBank/DDBJ databases">
        <title>Sequencing the genomes of 1000 actinobacteria strains.</title>
        <authorList>
            <person name="Klenk H.-P."/>
        </authorList>
    </citation>
    <scope>NUCLEOTIDE SEQUENCE [LARGE SCALE GENOMIC DNA]</scope>
    <source>
        <strain evidence="2 3">DSM 41654</strain>
    </source>
</reference>
<dbReference type="SUPFAM" id="SSF51182">
    <property type="entry name" value="RmlC-like cupins"/>
    <property type="match status" value="1"/>
</dbReference>
<dbReference type="InterPro" id="IPR014710">
    <property type="entry name" value="RmlC-like_jellyroll"/>
</dbReference>
<dbReference type="InterPro" id="IPR011051">
    <property type="entry name" value="RmlC_Cupin_sf"/>
</dbReference>
<evidence type="ECO:0000259" key="1">
    <source>
        <dbReference type="Pfam" id="PF07883"/>
    </source>
</evidence>
<evidence type="ECO:0000313" key="3">
    <source>
        <dbReference type="Proteomes" id="UP000540506"/>
    </source>
</evidence>
<dbReference type="Pfam" id="PF07883">
    <property type="entry name" value="Cupin_2"/>
    <property type="match status" value="1"/>
</dbReference>
<keyword evidence="3" id="KW-1185">Reference proteome</keyword>
<sequence>MTAESQEQIPMAVIRTITIPPGENTGWHYHPAKVQAVVLSGTLTRVLEDGVVEITRPGQPLIELPQQVHIGYNHGSEPVVILANYQVVGDSPLAVPAAAPDLSALPGCRLSSAQRLSSA</sequence>
<dbReference type="Gene3D" id="2.60.120.10">
    <property type="entry name" value="Jelly Rolls"/>
    <property type="match status" value="1"/>
</dbReference>
<dbReference type="EMBL" id="JACHJV010000001">
    <property type="protein sequence ID" value="MBB4923313.1"/>
    <property type="molecule type" value="Genomic_DNA"/>
</dbReference>
<feature type="domain" description="Cupin type-2" evidence="1">
    <location>
        <begin position="17"/>
        <end position="83"/>
    </location>
</feature>